<evidence type="ECO:0000256" key="4">
    <source>
        <dbReference type="ARBA" id="ARBA00022705"/>
    </source>
</evidence>
<dbReference type="PANTHER" id="PTHR11669">
    <property type="entry name" value="REPLICATION FACTOR C / DNA POLYMERASE III GAMMA-TAU SUBUNIT"/>
    <property type="match status" value="1"/>
</dbReference>
<evidence type="ECO:0000256" key="8">
    <source>
        <dbReference type="ARBA" id="ARBA00022840"/>
    </source>
</evidence>
<dbReference type="Pfam" id="PF13177">
    <property type="entry name" value="DNA_pol3_delta2"/>
    <property type="match status" value="1"/>
</dbReference>
<evidence type="ECO:0000259" key="12">
    <source>
        <dbReference type="SMART" id="SM00382"/>
    </source>
</evidence>
<dbReference type="NCBIfam" id="NF005942">
    <property type="entry name" value="PRK07994.1"/>
    <property type="match status" value="1"/>
</dbReference>
<comment type="function">
    <text evidence="11">DNA polymerase III is a complex, multichain enzyme responsible for most of the replicative synthesis in bacteria. This DNA polymerase also exhibits 3' to 5' exonuclease activity.</text>
</comment>
<keyword evidence="4 11" id="KW-0235">DNA replication</keyword>
<dbReference type="Gene3D" id="3.30.300.150">
    <property type="entry name" value="DNA polymerase III, tau subunit, domain V"/>
    <property type="match status" value="1"/>
</dbReference>
<dbReference type="InterPro" id="IPR021029">
    <property type="entry name" value="DNA_pol_III_tau_dom-5"/>
</dbReference>
<evidence type="ECO:0000256" key="10">
    <source>
        <dbReference type="ARBA" id="ARBA00049244"/>
    </source>
</evidence>
<dbReference type="InterPro" id="IPR045085">
    <property type="entry name" value="HLD_clamp_pol_III_gamma_tau"/>
</dbReference>
<dbReference type="PRINTS" id="PR00300">
    <property type="entry name" value="CLPPROTEASEA"/>
</dbReference>
<keyword evidence="9 11" id="KW-0239">DNA-directed DNA polymerase</keyword>
<sequence>MVHQVLARKWRPRCFQEVIGQAPVIQALSNALNQQYLHHAYLFTGTRGVGKTTLGRLLAKCLNCEKGITANPCNICGSCKEIDSGRFPDLFEVDAASRTKVEDTRELLDNIQYTPMKGRFKVYLIDEVHMLSGHSFNALLKTLEEPPSHVKFILATTEYHKLPITILSRCLQFHLTPLLPAQITTHCESILEEENIEFEKAALDLLAQAANGSVRDALSLLDQGIAYGNGKVLTADMKTMLGIIEPTLLFNILEALTHKEGNDLLSCINKLSQQGADFSNALSELLGLLHQIAVIQAVPDAQIENDNERLRQLANLLHGEDVQLFYQIGLLGQRDLPYSPSPQMGFEMTLLRMLAFYPESTSPEIKNKPSQKTASSTHSSSSSEEIQWYQLLPQLNLTGAALALAQQCSLNRKTETHLHLTLNPKQKPLLQEKQVQRISEAVSKYFNRSISVKIDVSENSGETPSAIAEKVAQNRQMEAEKRILNDHQVQRIMQTFNATVVKESIIPHEEKA</sequence>
<dbReference type="Pfam" id="PF12170">
    <property type="entry name" value="DNA_pol3_tau_5"/>
    <property type="match status" value="1"/>
</dbReference>
<evidence type="ECO:0000256" key="5">
    <source>
        <dbReference type="ARBA" id="ARBA00022723"/>
    </source>
</evidence>
<dbReference type="PANTHER" id="PTHR11669:SF0">
    <property type="entry name" value="PROTEIN STICHEL-LIKE 2"/>
    <property type="match status" value="1"/>
</dbReference>
<evidence type="ECO:0000256" key="1">
    <source>
        <dbReference type="ARBA" id="ARBA00006360"/>
    </source>
</evidence>
<evidence type="ECO:0000313" key="14">
    <source>
        <dbReference type="EMBL" id="AKQ33483.1"/>
    </source>
</evidence>
<dbReference type="Pfam" id="PF22608">
    <property type="entry name" value="DNAX_ATPase_lid"/>
    <property type="match status" value="1"/>
</dbReference>
<dbReference type="InterPro" id="IPR008921">
    <property type="entry name" value="DNA_pol3_clamp-load_cplx_C"/>
</dbReference>
<dbReference type="EC" id="2.7.7.7" evidence="11"/>
<dbReference type="InterPro" id="IPR038249">
    <property type="entry name" value="PolIII_tau_V_sf"/>
</dbReference>
<evidence type="ECO:0000256" key="9">
    <source>
        <dbReference type="ARBA" id="ARBA00022932"/>
    </source>
</evidence>
<keyword evidence="8 11" id="KW-0067">ATP-binding</keyword>
<dbReference type="InterPro" id="IPR012763">
    <property type="entry name" value="DNA_pol_III_sug/sutau_N"/>
</dbReference>
<protein>
    <recommendedName>
        <fullName evidence="11">DNA polymerase III subunit gamma/tau</fullName>
        <ecNumber evidence="11">2.7.7.7</ecNumber>
    </recommendedName>
</protein>
<dbReference type="SUPFAM" id="SSF52540">
    <property type="entry name" value="P-loop containing nucleoside triphosphate hydrolases"/>
    <property type="match status" value="1"/>
</dbReference>
<dbReference type="InterPro" id="IPR003593">
    <property type="entry name" value="AAA+_ATPase"/>
</dbReference>
<dbReference type="CDD" id="cd00009">
    <property type="entry name" value="AAA"/>
    <property type="match status" value="1"/>
</dbReference>
<evidence type="ECO:0000313" key="15">
    <source>
        <dbReference type="Proteomes" id="UP000063965"/>
    </source>
</evidence>
<dbReference type="NCBIfam" id="TIGR02397">
    <property type="entry name" value="dnaX_nterm"/>
    <property type="match status" value="1"/>
</dbReference>
<dbReference type="Proteomes" id="UP000063965">
    <property type="component" value="Chromosome"/>
</dbReference>
<evidence type="ECO:0000256" key="7">
    <source>
        <dbReference type="ARBA" id="ARBA00022833"/>
    </source>
</evidence>
<dbReference type="EMBL" id="CP011126">
    <property type="protein sequence ID" value="AKQ33483.1"/>
    <property type="molecule type" value="Genomic_DNA"/>
</dbReference>
<keyword evidence="5" id="KW-0479">Metal-binding</keyword>
<evidence type="ECO:0000313" key="13">
    <source>
        <dbReference type="EMBL" id="AKQ33396.1"/>
    </source>
</evidence>
<dbReference type="InterPro" id="IPR027417">
    <property type="entry name" value="P-loop_NTPase"/>
</dbReference>
<dbReference type="InterPro" id="IPR001270">
    <property type="entry name" value="ClpA/B"/>
</dbReference>
<dbReference type="SMART" id="SM00382">
    <property type="entry name" value="AAA"/>
    <property type="match status" value="1"/>
</dbReference>
<dbReference type="RefSeq" id="WP_048875050.1">
    <property type="nucleotide sequence ID" value="NZ_CP011126.1"/>
</dbReference>
<dbReference type="SUPFAM" id="SSF48019">
    <property type="entry name" value="post-AAA+ oligomerization domain-like"/>
    <property type="match status" value="1"/>
</dbReference>
<comment type="catalytic activity">
    <reaction evidence="10 11">
        <text>DNA(n) + a 2'-deoxyribonucleoside 5'-triphosphate = DNA(n+1) + diphosphate</text>
        <dbReference type="Rhea" id="RHEA:22508"/>
        <dbReference type="Rhea" id="RHEA-COMP:17339"/>
        <dbReference type="Rhea" id="RHEA-COMP:17340"/>
        <dbReference type="ChEBI" id="CHEBI:33019"/>
        <dbReference type="ChEBI" id="CHEBI:61560"/>
        <dbReference type="ChEBI" id="CHEBI:173112"/>
        <dbReference type="EC" id="2.7.7.7"/>
    </reaction>
</comment>
<proteinExistence type="inferred from homology"/>
<organism evidence="13 15">
    <name type="scientific">Candidatus Coxiella mudrowiae</name>
    <dbReference type="NCBI Taxonomy" id="2054173"/>
    <lineage>
        <taxon>Bacteria</taxon>
        <taxon>Pseudomonadati</taxon>
        <taxon>Pseudomonadota</taxon>
        <taxon>Gammaproteobacteria</taxon>
        <taxon>Legionellales</taxon>
        <taxon>Coxiellaceae</taxon>
        <taxon>Coxiella</taxon>
    </lineage>
</organism>
<dbReference type="InterPro" id="IPR050238">
    <property type="entry name" value="DNA_Rep/Repair_Clamp_Loader"/>
</dbReference>
<comment type="similarity">
    <text evidence="1 11">Belongs to the DnaX/STICHEL family.</text>
</comment>
<evidence type="ECO:0000256" key="3">
    <source>
        <dbReference type="ARBA" id="ARBA00022695"/>
    </source>
</evidence>
<reference evidence="13 15" key="1">
    <citation type="journal article" date="2015" name="Genome Biol. Evol.">
        <title>Distinctive Genome Reduction Rates Revealed by Genomic Analyses of Two Coxiella-Like Endosymbionts in Ticks.</title>
        <authorList>
            <person name="Gottlieb Y."/>
            <person name="Lalzar I."/>
            <person name="Klasson L."/>
        </authorList>
    </citation>
    <scope>NUCLEOTIDE SEQUENCE [LARGE SCALE GENOMIC DNA]</scope>
    <source>
        <strain evidence="13 15">CRt</strain>
    </source>
</reference>
<gene>
    <name evidence="13" type="primary">dnaZX</name>
    <name evidence="11" type="synonym">dnaX</name>
    <name evidence="13" type="ORF">CleRT_04540</name>
    <name evidence="14" type="ORF">CleRT_05980</name>
</gene>
<dbReference type="Pfam" id="PF12169">
    <property type="entry name" value="DNA_pol3_gamma3"/>
    <property type="match status" value="1"/>
</dbReference>
<keyword evidence="6 11" id="KW-0547">Nucleotide-binding</keyword>
<keyword evidence="15" id="KW-1185">Reference proteome</keyword>
<evidence type="ECO:0000256" key="6">
    <source>
        <dbReference type="ARBA" id="ARBA00022741"/>
    </source>
</evidence>
<dbReference type="InterPro" id="IPR022754">
    <property type="entry name" value="DNA_pol_III_gamma-3"/>
</dbReference>
<comment type="subunit">
    <text evidence="11">DNA polymerase III contains a core (composed of alpha, epsilon and theta chains) that associates with a tau subunit. This core dimerizes to form the POLIII' complex. PolIII' associates with the gamma complex (composed of gamma, delta, delta', psi and chi chains) and with the beta chain to form the complete DNA polymerase III complex.</text>
</comment>
<dbReference type="Gene3D" id="3.40.50.300">
    <property type="entry name" value="P-loop containing nucleotide triphosphate hydrolases"/>
    <property type="match status" value="1"/>
</dbReference>
<name>A0ABM5UU38_9COXI</name>
<feature type="domain" description="AAA+ ATPase" evidence="12">
    <location>
        <begin position="37"/>
        <end position="178"/>
    </location>
</feature>
<dbReference type="EMBL" id="CP011126">
    <property type="protein sequence ID" value="AKQ33396.1"/>
    <property type="molecule type" value="Genomic_DNA"/>
</dbReference>
<keyword evidence="3 11" id="KW-0548">Nucleotidyltransferase</keyword>
<evidence type="ECO:0000256" key="11">
    <source>
        <dbReference type="RuleBase" id="RU364063"/>
    </source>
</evidence>
<evidence type="ECO:0000256" key="2">
    <source>
        <dbReference type="ARBA" id="ARBA00022679"/>
    </source>
</evidence>
<keyword evidence="2 11" id="KW-0808">Transferase</keyword>
<accession>A0ABM5UU38</accession>
<dbReference type="Gene3D" id="1.20.272.10">
    <property type="match status" value="1"/>
</dbReference>
<dbReference type="Gene3D" id="1.10.8.60">
    <property type="match status" value="1"/>
</dbReference>
<keyword evidence="7" id="KW-0862">Zinc</keyword>